<organism evidence="2 3">
    <name type="scientific">Flavimobilis rhizosphaerae</name>
    <dbReference type="NCBI Taxonomy" id="2775421"/>
    <lineage>
        <taxon>Bacteria</taxon>
        <taxon>Bacillati</taxon>
        <taxon>Actinomycetota</taxon>
        <taxon>Actinomycetes</taxon>
        <taxon>Micrococcales</taxon>
        <taxon>Jonesiaceae</taxon>
        <taxon>Flavimobilis</taxon>
    </lineage>
</organism>
<protein>
    <recommendedName>
        <fullName evidence="4">C2H2-type domain-containing protein</fullName>
    </recommendedName>
</protein>
<evidence type="ECO:0000256" key="1">
    <source>
        <dbReference type="SAM" id="MobiDB-lite"/>
    </source>
</evidence>
<dbReference type="Proteomes" id="UP000642107">
    <property type="component" value="Unassembled WGS sequence"/>
</dbReference>
<gene>
    <name evidence="2" type="ORF">IGS67_11245</name>
</gene>
<evidence type="ECO:0000313" key="2">
    <source>
        <dbReference type="EMBL" id="MBD9700060.1"/>
    </source>
</evidence>
<evidence type="ECO:0000313" key="3">
    <source>
        <dbReference type="Proteomes" id="UP000642107"/>
    </source>
</evidence>
<dbReference type="EMBL" id="JACZDF010000006">
    <property type="protein sequence ID" value="MBD9700060.1"/>
    <property type="molecule type" value="Genomic_DNA"/>
</dbReference>
<evidence type="ECO:0008006" key="4">
    <source>
        <dbReference type="Google" id="ProtNLM"/>
    </source>
</evidence>
<feature type="compositionally biased region" description="Basic residues" evidence="1">
    <location>
        <begin position="123"/>
        <end position="135"/>
    </location>
</feature>
<dbReference type="RefSeq" id="WP_192281005.1">
    <property type="nucleotide sequence ID" value="NZ_JACZDF010000006.1"/>
</dbReference>
<comment type="caution">
    <text evidence="2">The sequence shown here is derived from an EMBL/GenBank/DDBJ whole genome shotgun (WGS) entry which is preliminary data.</text>
</comment>
<proteinExistence type="predicted"/>
<accession>A0ABR9DVN0</accession>
<name>A0ABR9DVN0_9MICO</name>
<keyword evidence="3" id="KW-1185">Reference proteome</keyword>
<sequence>MSSTDASERPESVLPWGETDECPVCEAAGAVCRYAYGLVVPPDGMSLEDYGLMLERQRVVLAGCDVRRGLAYVCRTCGSTFDEHGLVVDEQPSHPGQVGAAPARPPASPGPDGAGAPGAVRRVVSRRSVRTRRRG</sequence>
<feature type="region of interest" description="Disordered" evidence="1">
    <location>
        <begin position="86"/>
        <end position="135"/>
    </location>
</feature>
<reference evidence="2 3" key="1">
    <citation type="submission" date="2020-09" db="EMBL/GenBank/DDBJ databases">
        <title>Flavimobilis rhizosphaerae sp. nov., isolated from rhizosphere soil of Spartina alterniflora.</title>
        <authorList>
            <person name="Hanqin C."/>
        </authorList>
    </citation>
    <scope>NUCLEOTIDE SEQUENCE [LARGE SCALE GENOMIC DNA]</scope>
    <source>
        <strain evidence="2 3">GY 10621</strain>
    </source>
</reference>